<dbReference type="GO" id="GO:0004831">
    <property type="term" value="F:tyrosine-tRNA ligase activity"/>
    <property type="evidence" value="ECO:0007669"/>
    <property type="project" value="UniProtKB-EC"/>
</dbReference>
<keyword evidence="6 9" id="KW-0030">Aminoacyl-tRNA synthetase</keyword>
<dbReference type="GO" id="GO:0005829">
    <property type="term" value="C:cytosol"/>
    <property type="evidence" value="ECO:0007669"/>
    <property type="project" value="TreeGrafter"/>
</dbReference>
<evidence type="ECO:0000256" key="4">
    <source>
        <dbReference type="ARBA" id="ARBA00022840"/>
    </source>
</evidence>
<evidence type="ECO:0000256" key="6">
    <source>
        <dbReference type="ARBA" id="ARBA00023146"/>
    </source>
</evidence>
<accession>A0A0X3PR54</accession>
<evidence type="ECO:0000256" key="2">
    <source>
        <dbReference type="ARBA" id="ARBA00022598"/>
    </source>
</evidence>
<keyword evidence="3 9" id="KW-0547">Nucleotide-binding</keyword>
<keyword evidence="5 9" id="KW-0648">Protein biosynthesis</keyword>
<dbReference type="AlphaFoldDB" id="A0A0X3PR54"/>
<evidence type="ECO:0000256" key="7">
    <source>
        <dbReference type="ARBA" id="ARBA00033323"/>
    </source>
</evidence>
<comment type="catalytic activity">
    <reaction evidence="8 9">
        <text>tRNA(Tyr) + L-tyrosine + ATP = L-tyrosyl-tRNA(Tyr) + AMP + diphosphate + H(+)</text>
        <dbReference type="Rhea" id="RHEA:10220"/>
        <dbReference type="Rhea" id="RHEA-COMP:9706"/>
        <dbReference type="Rhea" id="RHEA-COMP:9707"/>
        <dbReference type="ChEBI" id="CHEBI:15378"/>
        <dbReference type="ChEBI" id="CHEBI:30616"/>
        <dbReference type="ChEBI" id="CHEBI:33019"/>
        <dbReference type="ChEBI" id="CHEBI:58315"/>
        <dbReference type="ChEBI" id="CHEBI:78442"/>
        <dbReference type="ChEBI" id="CHEBI:78536"/>
        <dbReference type="ChEBI" id="CHEBI:456215"/>
        <dbReference type="EC" id="6.1.1.1"/>
    </reaction>
</comment>
<dbReference type="EMBL" id="GEEE01008810">
    <property type="protein sequence ID" value="JAP54415.1"/>
    <property type="molecule type" value="Transcribed_RNA"/>
</dbReference>
<dbReference type="InterPro" id="IPR002305">
    <property type="entry name" value="aa-tRNA-synth_Ic"/>
</dbReference>
<sequence length="511" mass="55688">MVILLRTLKCSSILANLGRGYHMVGSLSSLIKSGFFENILPQHSEFHFCTLEKSGPLTGYCGFDPSAESLQLGNLVPLIGLLRAQASGLNAIAVIGEGTALIGDPTGRLESRTRLSFDACASNASSVVETVTMIERNFTEQFLPNMKVLASLGSFKVLNNLDWLGSLDLIEFVNETACFVRLQELLHKDSVKLRESAGEGMNMKEFLYPLVQAFDFLHLHQNHRCSLQLGGNDQVGNIDTGIALIRRKLGKQVFGLTVPLLVAPNGSKIGKTSSNTQKDVIWLSHRKLRPFSFYQRVLNQPDILMTPTFLRQLTFLSDDHVKQILTDHSRNPSRRAAQKTLATELTLLVHGAGALQAIELSSRIFFPSISVHATSEKPMHTLANCLSLSERNFLVAAICHPTAPTTSPIPVINDGGTSQDPLSRLQEVLSKALASQQDRGHVLSLSGGVTLNGIQLTQSSPDAASTGQFSCPESLVTEAWNACDPSTGISILQIGKRGSWFLFPLDKVRSM</sequence>
<evidence type="ECO:0000256" key="1">
    <source>
        <dbReference type="ARBA" id="ARBA00013160"/>
    </source>
</evidence>
<dbReference type="InterPro" id="IPR002307">
    <property type="entry name" value="Tyr-tRNA-ligase"/>
</dbReference>
<dbReference type="Pfam" id="PF00579">
    <property type="entry name" value="tRNA-synt_1b"/>
    <property type="match status" value="1"/>
</dbReference>
<protein>
    <recommendedName>
        <fullName evidence="1 9">Tyrosine--tRNA ligase</fullName>
        <ecNumber evidence="1 9">6.1.1.1</ecNumber>
    </recommendedName>
    <alternativeName>
        <fullName evidence="7 9">Tyrosyl-tRNA synthetase</fullName>
    </alternativeName>
</protein>
<dbReference type="Gene3D" id="3.40.50.620">
    <property type="entry name" value="HUPs"/>
    <property type="match status" value="1"/>
</dbReference>
<dbReference type="PANTHER" id="PTHR11766:SF0">
    <property type="entry name" value="TYROSINE--TRNA LIGASE, MITOCHONDRIAL"/>
    <property type="match status" value="1"/>
</dbReference>
<gene>
    <name evidence="10" type="primary">SYYM</name>
    <name evidence="10" type="ORF">TR153174</name>
</gene>
<dbReference type="SUPFAM" id="SSF52374">
    <property type="entry name" value="Nucleotidylyl transferase"/>
    <property type="match status" value="1"/>
</dbReference>
<dbReference type="GO" id="GO:0006437">
    <property type="term" value="P:tyrosyl-tRNA aminoacylation"/>
    <property type="evidence" value="ECO:0007669"/>
    <property type="project" value="InterPro"/>
</dbReference>
<name>A0A0X3PR54_SCHSO</name>
<dbReference type="GO" id="GO:0005739">
    <property type="term" value="C:mitochondrion"/>
    <property type="evidence" value="ECO:0007669"/>
    <property type="project" value="TreeGrafter"/>
</dbReference>
<proteinExistence type="inferred from homology"/>
<dbReference type="Gene3D" id="1.10.240.10">
    <property type="entry name" value="Tyrosyl-Transfer RNA Synthetase"/>
    <property type="match status" value="1"/>
</dbReference>
<keyword evidence="2 9" id="KW-0436">Ligase</keyword>
<evidence type="ECO:0000256" key="9">
    <source>
        <dbReference type="RuleBase" id="RU361234"/>
    </source>
</evidence>
<evidence type="ECO:0000313" key="10">
    <source>
        <dbReference type="EMBL" id="JAP54415.1"/>
    </source>
</evidence>
<evidence type="ECO:0000256" key="8">
    <source>
        <dbReference type="ARBA" id="ARBA00048248"/>
    </source>
</evidence>
<evidence type="ECO:0000256" key="5">
    <source>
        <dbReference type="ARBA" id="ARBA00022917"/>
    </source>
</evidence>
<dbReference type="EC" id="6.1.1.1" evidence="1 9"/>
<dbReference type="PANTHER" id="PTHR11766">
    <property type="entry name" value="TYROSYL-TRNA SYNTHETASE"/>
    <property type="match status" value="1"/>
</dbReference>
<comment type="similarity">
    <text evidence="9">Belongs to the class-I aminoacyl-tRNA synthetase family.</text>
</comment>
<keyword evidence="4 9" id="KW-0067">ATP-binding</keyword>
<reference evidence="10" key="1">
    <citation type="submission" date="2016-01" db="EMBL/GenBank/DDBJ databases">
        <title>Reference transcriptome for the parasite Schistocephalus solidus: insights into the molecular evolution of parasitism.</title>
        <authorList>
            <person name="Hebert F.O."/>
            <person name="Grambauer S."/>
            <person name="Barber I."/>
            <person name="Landry C.R."/>
            <person name="Aubin-Horth N."/>
        </authorList>
    </citation>
    <scope>NUCLEOTIDE SEQUENCE</scope>
</reference>
<dbReference type="GO" id="GO:0005524">
    <property type="term" value="F:ATP binding"/>
    <property type="evidence" value="ECO:0007669"/>
    <property type="project" value="UniProtKB-KW"/>
</dbReference>
<dbReference type="NCBIfam" id="TIGR00234">
    <property type="entry name" value="tyrS"/>
    <property type="match status" value="1"/>
</dbReference>
<organism evidence="10">
    <name type="scientific">Schistocephalus solidus</name>
    <name type="common">Tapeworm</name>
    <dbReference type="NCBI Taxonomy" id="70667"/>
    <lineage>
        <taxon>Eukaryota</taxon>
        <taxon>Metazoa</taxon>
        <taxon>Spiralia</taxon>
        <taxon>Lophotrochozoa</taxon>
        <taxon>Platyhelminthes</taxon>
        <taxon>Cestoda</taxon>
        <taxon>Eucestoda</taxon>
        <taxon>Diphyllobothriidea</taxon>
        <taxon>Diphyllobothriidae</taxon>
        <taxon>Schistocephalus</taxon>
    </lineage>
</organism>
<dbReference type="InterPro" id="IPR014729">
    <property type="entry name" value="Rossmann-like_a/b/a_fold"/>
</dbReference>
<dbReference type="InterPro" id="IPR024088">
    <property type="entry name" value="Tyr-tRNA-ligase_bac-type"/>
</dbReference>
<evidence type="ECO:0000256" key="3">
    <source>
        <dbReference type="ARBA" id="ARBA00022741"/>
    </source>
</evidence>
<dbReference type="PRINTS" id="PR01040">
    <property type="entry name" value="TRNASYNTHTYR"/>
</dbReference>